<dbReference type="Gene3D" id="3.30.710.10">
    <property type="entry name" value="Potassium Channel Kv1.1, Chain A"/>
    <property type="match status" value="1"/>
</dbReference>
<protein>
    <submittedName>
        <fullName evidence="4">BTB domain-containing protein</fullName>
    </submittedName>
</protein>
<dbReference type="STRING" id="334426.A0A0R3PX84"/>
<dbReference type="AlphaFoldDB" id="A0A0R3PX84"/>
<dbReference type="InterPro" id="IPR011333">
    <property type="entry name" value="SKP1/BTB/POZ_sf"/>
</dbReference>
<dbReference type="InterPro" id="IPR003131">
    <property type="entry name" value="T1-type_BTB"/>
</dbReference>
<dbReference type="SMART" id="SM00225">
    <property type="entry name" value="BTB"/>
    <property type="match status" value="1"/>
</dbReference>
<evidence type="ECO:0000313" key="4">
    <source>
        <dbReference type="WBParaSite" id="ACOC_0001085901-mRNA-1"/>
    </source>
</evidence>
<dbReference type="WBParaSite" id="ACOC_0001085901-mRNA-1">
    <property type="protein sequence ID" value="ACOC_0001085901-mRNA-1"/>
    <property type="gene ID" value="ACOC_0001085901"/>
</dbReference>
<dbReference type="CDD" id="cd18316">
    <property type="entry name" value="BTB_POZ_KCTD-like"/>
    <property type="match status" value="1"/>
</dbReference>
<keyword evidence="3" id="KW-1185">Reference proteome</keyword>
<dbReference type="PANTHER" id="PTHR11145">
    <property type="entry name" value="BTB/POZ DOMAIN-CONTAINING ADAPTER FOR CUL3-MEDIATED RHOA DEGRADATION PROTEIN FAMILY MEMBER"/>
    <property type="match status" value="1"/>
</dbReference>
<dbReference type="GO" id="GO:0051260">
    <property type="term" value="P:protein homooligomerization"/>
    <property type="evidence" value="ECO:0007669"/>
    <property type="project" value="InterPro"/>
</dbReference>
<evidence type="ECO:0000259" key="1">
    <source>
        <dbReference type="PROSITE" id="PS50097"/>
    </source>
</evidence>
<feature type="domain" description="BTB" evidence="1">
    <location>
        <begin position="4"/>
        <end position="74"/>
    </location>
</feature>
<reference evidence="4" key="1">
    <citation type="submission" date="2017-02" db="UniProtKB">
        <authorList>
            <consortium name="WormBaseParasite"/>
        </authorList>
    </citation>
    <scope>IDENTIFICATION</scope>
</reference>
<dbReference type="EMBL" id="UYYA01004560">
    <property type="protein sequence ID" value="VDM62445.1"/>
    <property type="molecule type" value="Genomic_DNA"/>
</dbReference>
<evidence type="ECO:0000313" key="3">
    <source>
        <dbReference type="Proteomes" id="UP000267027"/>
    </source>
</evidence>
<accession>A0A0R3PX84</accession>
<proteinExistence type="predicted"/>
<dbReference type="PROSITE" id="PS50097">
    <property type="entry name" value="BTB"/>
    <property type="match status" value="1"/>
</dbReference>
<dbReference type="OrthoDB" id="5841906at2759"/>
<gene>
    <name evidence="2" type="ORF">ACOC_LOCUS10860</name>
</gene>
<dbReference type="InterPro" id="IPR045068">
    <property type="entry name" value="BACURD1-3"/>
</dbReference>
<dbReference type="OMA" id="FENNATH"/>
<dbReference type="InterPro" id="IPR000210">
    <property type="entry name" value="BTB/POZ_dom"/>
</dbReference>
<dbReference type="SUPFAM" id="SSF54695">
    <property type="entry name" value="POZ domain"/>
    <property type="match status" value="1"/>
</dbReference>
<dbReference type="Proteomes" id="UP000267027">
    <property type="component" value="Unassembled WGS sequence"/>
</dbReference>
<dbReference type="Pfam" id="PF02214">
    <property type="entry name" value="BTB_2"/>
    <property type="match status" value="1"/>
</dbReference>
<evidence type="ECO:0000313" key="2">
    <source>
        <dbReference type="EMBL" id="VDM62445.1"/>
    </source>
</evidence>
<reference evidence="2 3" key="2">
    <citation type="submission" date="2018-11" db="EMBL/GenBank/DDBJ databases">
        <authorList>
            <consortium name="Pathogen Informatics"/>
        </authorList>
    </citation>
    <scope>NUCLEOTIDE SEQUENCE [LARGE SCALE GENOMIC DNA]</scope>
    <source>
        <strain evidence="2 3">Costa Rica</strain>
    </source>
</reference>
<dbReference type="PANTHER" id="PTHR11145:SF8">
    <property type="entry name" value="RE57120P"/>
    <property type="match status" value="1"/>
</dbReference>
<sequence length="117" mass="13682">MVISTISLDVEGVLFKTSMSTLTSVKGSYFEQLLQNNNWKERLDTQGNLFVDRDSTIFPLILNYLRDGNIPLPKDEYYLERILREARFFKIHGLSEDVERRIVQMGMKTKKPNSKHL</sequence>
<name>A0A0R3PX84_ANGCS</name>
<organism evidence="4">
    <name type="scientific">Angiostrongylus costaricensis</name>
    <name type="common">Nematode worm</name>
    <dbReference type="NCBI Taxonomy" id="334426"/>
    <lineage>
        <taxon>Eukaryota</taxon>
        <taxon>Metazoa</taxon>
        <taxon>Ecdysozoa</taxon>
        <taxon>Nematoda</taxon>
        <taxon>Chromadorea</taxon>
        <taxon>Rhabditida</taxon>
        <taxon>Rhabditina</taxon>
        <taxon>Rhabditomorpha</taxon>
        <taxon>Strongyloidea</taxon>
        <taxon>Metastrongylidae</taxon>
        <taxon>Angiostrongylus</taxon>
    </lineage>
</organism>